<dbReference type="RefSeq" id="YP_009803152.1">
    <property type="nucleotide sequence ID" value="NC_047992.1"/>
</dbReference>
<name>A0A2Z4QAN2_9CAUD</name>
<dbReference type="EMBL" id="MH271320">
    <property type="protein sequence ID" value="AWY06663.1"/>
    <property type="molecule type" value="Genomic_DNA"/>
</dbReference>
<dbReference type="KEGG" id="vg:54993712"/>
<dbReference type="Proteomes" id="UP000251243">
    <property type="component" value="Segment"/>
</dbReference>
<organism evidence="1 2">
    <name type="scientific">Microbacterium phage Zeta1847</name>
    <dbReference type="NCBI Taxonomy" id="2201444"/>
    <lineage>
        <taxon>Viruses</taxon>
        <taxon>Duplodnaviria</taxon>
        <taxon>Heunggongvirae</taxon>
        <taxon>Uroviricota</taxon>
        <taxon>Caudoviricetes</taxon>
        <taxon>Casidaviridae</taxon>
        <taxon>Zetavirus</taxon>
        <taxon>Zetavirus zeta1847</taxon>
    </lineage>
</organism>
<reference evidence="2" key="1">
    <citation type="submission" date="2018-04" db="EMBL/GenBank/DDBJ databases">
        <authorList>
            <person name="Go L.Y."/>
            <person name="Mitchell J.A."/>
        </authorList>
    </citation>
    <scope>NUCLEOTIDE SEQUENCE [LARGE SCALE GENOMIC DNA]</scope>
</reference>
<keyword evidence="2" id="KW-1185">Reference proteome</keyword>
<evidence type="ECO:0000313" key="1">
    <source>
        <dbReference type="EMBL" id="AWY06663.1"/>
    </source>
</evidence>
<protein>
    <submittedName>
        <fullName evidence="1">Uncharacterized protein</fullName>
    </submittedName>
</protein>
<evidence type="ECO:0000313" key="2">
    <source>
        <dbReference type="Proteomes" id="UP000251243"/>
    </source>
</evidence>
<proteinExistence type="predicted"/>
<accession>A0A2Z4QAN2</accession>
<dbReference type="GeneID" id="54993712"/>
<sequence>MARAVRFTKRVYTRALEANRDARHAILRSAVTHRYFETGNHADIVELRRLGKLRFAIIARHRREQGGDPRGL</sequence>
<gene>
    <name evidence="1" type="primary">29</name>
    <name evidence="1" type="ORF">SEA_ZETA1847_29</name>
</gene>